<dbReference type="PIRSF" id="PIRSF016937">
    <property type="entry name" value="UCP016937"/>
    <property type="match status" value="1"/>
</dbReference>
<sequence>MGIFGKKHHPRILKTEKISYADLFFILRLSRGDLTLRPIFIAASVELGNSTTKSILTATDLKTGKTYILDKAVKMTREAQSDRDSFCHTLSLVDLSEESIADLVKRTLQDCAKSAGITPPDLHFVVRSTGVTACFSKIKEVEGVIKALAKGCMLAGVPPRKMISPMTVENIAPELRKYSRMERTYFDGAVTGNIPPAGESIVGNEMEGELVTAGLKEAAKWLDVDYRNPALSLDFGTTLAGRITDDELPYARVIGSFCGLAGAIPDAVISKIVKVDFPSVLDLQKKKKRGKIKKEIVKEYTENIFEHVQIEKIKSGTRVGGVPVNVEAAERSDVVLIGVDAGYNLSDLPKIADIGAELVREEGVQYIMPVIDELSGCMVEGAVGITKEEGLYLPNTKIGITGRAGITGRKPEIILEKLSGLFGKKMDAEVIFADDALARGAAVLGRCMHQFGTPENPLGGAQGHGCVYGKRVKRQKGGF</sequence>
<reference evidence="2" key="1">
    <citation type="submission" date="2020-06" db="EMBL/GenBank/DDBJ databases">
        <title>Unique genomic features of the anaerobic methanotrophic archaea.</title>
        <authorList>
            <person name="Chadwick G.L."/>
            <person name="Skennerton C.T."/>
            <person name="Laso-Perez R."/>
            <person name="Leu A.O."/>
            <person name="Speth D.R."/>
            <person name="Yu H."/>
            <person name="Morgan-Lang C."/>
            <person name="Hatzenpichler R."/>
            <person name="Goudeau D."/>
            <person name="Malmstrom R."/>
            <person name="Brazelton W.J."/>
            <person name="Woyke T."/>
            <person name="Hallam S.J."/>
            <person name="Tyson G.W."/>
            <person name="Wegener G."/>
            <person name="Boetius A."/>
            <person name="Orphan V."/>
        </authorList>
    </citation>
    <scope>NUCLEOTIDE SEQUENCE</scope>
</reference>
<organism evidence="2">
    <name type="scientific">Candidatus Methanophagaceae archaeon ANME-1 ERB6</name>
    <dbReference type="NCBI Taxonomy" id="2759912"/>
    <lineage>
        <taxon>Archaea</taxon>
        <taxon>Methanobacteriati</taxon>
        <taxon>Methanobacteriota</taxon>
        <taxon>Stenosarchaea group</taxon>
        <taxon>Methanomicrobia</taxon>
        <taxon>Candidatus Methanophagales</taxon>
        <taxon>Candidatus Methanophagaceae</taxon>
    </lineage>
</organism>
<evidence type="ECO:0008006" key="3">
    <source>
        <dbReference type="Google" id="ProtNLM"/>
    </source>
</evidence>
<dbReference type="NCBIfam" id="TIGR03285">
    <property type="entry name" value="methan_mark_14"/>
    <property type="match status" value="1"/>
</dbReference>
<name>A0A7G9YVL1_9EURY</name>
<dbReference type="EMBL" id="MT631500">
    <property type="protein sequence ID" value="QNO52045.1"/>
    <property type="molecule type" value="Genomic_DNA"/>
</dbReference>
<gene>
    <name evidence="2" type="ORF">IPGHNFGK_00001</name>
    <name evidence="1" type="ORF">PFGANNDM_00009</name>
</gene>
<evidence type="ECO:0000313" key="1">
    <source>
        <dbReference type="EMBL" id="QNO51774.1"/>
    </source>
</evidence>
<evidence type="ECO:0000313" key="2">
    <source>
        <dbReference type="EMBL" id="QNO52045.1"/>
    </source>
</evidence>
<proteinExistence type="predicted"/>
<dbReference type="EMBL" id="MT631478">
    <property type="protein sequence ID" value="QNO51774.1"/>
    <property type="molecule type" value="Genomic_DNA"/>
</dbReference>
<dbReference type="AlphaFoldDB" id="A0A7G9YVL1"/>
<dbReference type="Pfam" id="PF09887">
    <property type="entry name" value="DUF2114"/>
    <property type="match status" value="1"/>
</dbReference>
<accession>A0A7G9YVL1</accession>
<protein>
    <recommendedName>
        <fullName evidence="3">Methanogenesis marker 14 protein</fullName>
    </recommendedName>
</protein>
<dbReference type="InterPro" id="IPR008303">
    <property type="entry name" value="Methan_mark_14"/>
</dbReference>